<gene>
    <name evidence="2" type="ORF">SAMN04488095_3338</name>
</gene>
<feature type="domain" description="DUF4132" evidence="1">
    <location>
        <begin position="970"/>
        <end position="1151"/>
    </location>
</feature>
<dbReference type="EMBL" id="FORA01000005">
    <property type="protein sequence ID" value="SFJ67208.1"/>
    <property type="molecule type" value="Genomic_DNA"/>
</dbReference>
<evidence type="ECO:0000313" key="3">
    <source>
        <dbReference type="Proteomes" id="UP000199110"/>
    </source>
</evidence>
<dbReference type="Proteomes" id="UP000199110">
    <property type="component" value="Unassembled WGS sequence"/>
</dbReference>
<dbReference type="InterPro" id="IPR016024">
    <property type="entry name" value="ARM-type_fold"/>
</dbReference>
<dbReference type="SUPFAM" id="SSF48371">
    <property type="entry name" value="ARM repeat"/>
    <property type="match status" value="1"/>
</dbReference>
<evidence type="ECO:0000259" key="1">
    <source>
        <dbReference type="Pfam" id="PF13569"/>
    </source>
</evidence>
<evidence type="ECO:0000313" key="2">
    <source>
        <dbReference type="EMBL" id="SFJ67208.1"/>
    </source>
</evidence>
<keyword evidence="3" id="KW-1185">Reference proteome</keyword>
<accession>A0A1I3T7T9</accession>
<dbReference type="InterPro" id="IPR025406">
    <property type="entry name" value="DUF4132"/>
</dbReference>
<sequence>MADTGKAGGWLKRIFGSGDGPKTDMRIAKEIEYLDKVEADLTVKTVSYILTGEPATVIASLDAQSQAILKARAAKIQGGGYVAHYGDPKAAQGRRAFVLDGAQNLDIAARYVKVLALTDFLNVTLYAGGSDDMPDLVKSLIQTVGQVSRAPGNISTTRLSADDLLKLIAMLGGRPADLVDHVMGSSWSVMTAFFRDRDALEQFALSLPATEVIAGLTRHKADTLANAIKAMTWRKIASDPAYLDFLLGGLESGSQKVRDAARAALLTQDAGTVTDRVVPLASSGKAALRTSAAQMLGELGTDTAMDALRARREIEKTQAVQLLIDQFLGTSAVAQTAGVDPAVGYIAADGSTVEIPARRALPKGDGKPFGKDDLAILSAIDAKLEASQREHEANRVKAGHKPHVVRPVKRASDLIDVFNGERPVTPYVNSKNRDAVQISYLPNAYHGWISEALSRAPTDRAMQICLASLHDFDRIFEQWQSTPMTTWIGDRMRDATLDLRDLLNGAGQASIQYRSRDYLIPVKTPAAADFARVWIGGSAQTGSWTAQSLEQSFGKEPCWPAIAEHLDVIADALPPQNLNAQANAGAIAMLQLLPALPAQFVQPILFVALGDSRVARDRARAVLAKQPGLDEAISEALTDKRQAVRANAASFLAQRGAKSALPAIVKRLKAEKSETARAAMISAVADLGGDTTPYLSRKALVAEAEKLATKLPGGKLDWLPLDQAPGLRWRDGATVEPVVIDAWTKLAVKLKAPGDGALFNLYLDQLDKGDAEAFANWLLTSWIGYDTFRDSLAEMRAAVLPMAQQYQSQYTYYKDKPLDEIVAMLVRYQMQSYPNSGSDTKGLLAMTHRATPAVMARICSAYLKDHGKRVSQAKAMIEVLASAGTSESIQVLVATSTRFKQRSVREMAETLVTALAEDRGWTADELADRSIPSGGLEDGGAMELEVGEELKTYTIRLDSDLAVRITNPAGKEVKSLPAGKDAATKEAKSLLSGLKKTIKTVTDQQRMRLYEAMMAGRTWTRDDWQNDLNAHPIMARLTERLVWRALAEDGTPIAAFRPTPEGDLFDAAGDDVDLDAAVRIDLAHSATMDAEARAAWLEHIKDFEVTPLFAQLTRPVHDLTPDQRALTAITDREGWLMEALKLRSATGKLGYDRGSVEDGASFQDYSKTFRSAGIVAELQFTGSYVPEDNIPVAIMSMQFRQKARIMKLGDVPPLLLSECWNDLHDIAAVGSFDADWRKKGLYT</sequence>
<dbReference type="Pfam" id="PF13569">
    <property type="entry name" value="DUF4132"/>
    <property type="match status" value="1"/>
</dbReference>
<dbReference type="Gene3D" id="1.25.10.10">
    <property type="entry name" value="Leucine-rich Repeat Variant"/>
    <property type="match status" value="2"/>
</dbReference>
<proteinExistence type="predicted"/>
<dbReference type="AlphaFoldDB" id="A0A1I3T7T9"/>
<name>A0A1I3T7T9_9RHOB</name>
<protein>
    <recommendedName>
        <fullName evidence="1">DUF4132 domain-containing protein</fullName>
    </recommendedName>
</protein>
<dbReference type="OrthoDB" id="8859114at2"/>
<dbReference type="STRING" id="390807.SAMN04488095_3338"/>
<dbReference type="InterPro" id="IPR011989">
    <property type="entry name" value="ARM-like"/>
</dbReference>
<reference evidence="2 3" key="1">
    <citation type="submission" date="2016-10" db="EMBL/GenBank/DDBJ databases">
        <authorList>
            <person name="de Groot N.N."/>
        </authorList>
    </citation>
    <scope>NUCLEOTIDE SEQUENCE [LARGE SCALE GENOMIC DNA]</scope>
    <source>
        <strain evidence="2 3">DSM 19073</strain>
    </source>
</reference>
<organism evidence="2 3">
    <name type="scientific">Jannaschia pohangensis</name>
    <dbReference type="NCBI Taxonomy" id="390807"/>
    <lineage>
        <taxon>Bacteria</taxon>
        <taxon>Pseudomonadati</taxon>
        <taxon>Pseudomonadota</taxon>
        <taxon>Alphaproteobacteria</taxon>
        <taxon>Rhodobacterales</taxon>
        <taxon>Roseobacteraceae</taxon>
        <taxon>Jannaschia</taxon>
    </lineage>
</organism>